<evidence type="ECO:0000256" key="3">
    <source>
        <dbReference type="PROSITE-ProRule" id="PRU00043"/>
    </source>
</evidence>
<evidence type="ECO:0000313" key="7">
    <source>
        <dbReference type="EMBL" id="GFN77851.1"/>
    </source>
</evidence>
<name>A0AAV3Y535_9GAST</name>
<dbReference type="GO" id="GO:0005886">
    <property type="term" value="C:plasma membrane"/>
    <property type="evidence" value="ECO:0007669"/>
    <property type="project" value="UniProtKB-SubCell"/>
</dbReference>
<reference evidence="7 8" key="1">
    <citation type="journal article" date="2021" name="Elife">
        <title>Chloroplast acquisition without the gene transfer in kleptoplastic sea slugs, Plakobranchus ocellatus.</title>
        <authorList>
            <person name="Maeda T."/>
            <person name="Takahashi S."/>
            <person name="Yoshida T."/>
            <person name="Shimamura S."/>
            <person name="Takaki Y."/>
            <person name="Nagai Y."/>
            <person name="Toyoda A."/>
            <person name="Suzuki Y."/>
            <person name="Arimoto A."/>
            <person name="Ishii H."/>
            <person name="Satoh N."/>
            <person name="Nishiyama T."/>
            <person name="Hasebe M."/>
            <person name="Maruyama T."/>
            <person name="Minagawa J."/>
            <person name="Obokata J."/>
            <person name="Shigenobu S."/>
        </authorList>
    </citation>
    <scope>NUCLEOTIDE SEQUENCE [LARGE SCALE GENOMIC DNA]</scope>
</reference>
<dbReference type="Proteomes" id="UP000735302">
    <property type="component" value="Unassembled WGS sequence"/>
</dbReference>
<evidence type="ECO:0000256" key="5">
    <source>
        <dbReference type="SAM" id="SignalP"/>
    </source>
</evidence>
<dbReference type="SUPFAM" id="SSF49313">
    <property type="entry name" value="Cadherin-like"/>
    <property type="match status" value="6"/>
</dbReference>
<dbReference type="Pfam" id="PF00028">
    <property type="entry name" value="Cadherin"/>
    <property type="match status" value="1"/>
</dbReference>
<feature type="signal peptide" evidence="5">
    <location>
        <begin position="1"/>
        <end position="23"/>
    </location>
</feature>
<dbReference type="SMART" id="SM00112">
    <property type="entry name" value="CA"/>
    <property type="match status" value="3"/>
</dbReference>
<dbReference type="Gene3D" id="2.60.40.60">
    <property type="entry name" value="Cadherins"/>
    <property type="match status" value="6"/>
</dbReference>
<keyword evidence="5" id="KW-0732">Signal</keyword>
<evidence type="ECO:0000256" key="2">
    <source>
        <dbReference type="ARBA" id="ARBA00022989"/>
    </source>
</evidence>
<feature type="domain" description="Cadherin" evidence="6">
    <location>
        <begin position="488"/>
        <end position="590"/>
    </location>
</feature>
<feature type="domain" description="Cadherin" evidence="6">
    <location>
        <begin position="389"/>
        <end position="487"/>
    </location>
</feature>
<dbReference type="AlphaFoldDB" id="A0AAV3Y535"/>
<feature type="domain" description="Cadherin" evidence="6">
    <location>
        <begin position="206"/>
        <end position="289"/>
    </location>
</feature>
<dbReference type="EMBL" id="BLXT01000512">
    <property type="protein sequence ID" value="GFN77851.1"/>
    <property type="molecule type" value="Genomic_DNA"/>
</dbReference>
<proteinExistence type="predicted"/>
<protein>
    <submittedName>
        <fullName evidence="7">Cadherin egf lag seven-pass g-type receptor 2</fullName>
    </submittedName>
</protein>
<keyword evidence="3" id="KW-0106">Calcium</keyword>
<keyword evidence="7" id="KW-0675">Receptor</keyword>
<dbReference type="GO" id="GO:0007156">
    <property type="term" value="P:homophilic cell adhesion via plasma membrane adhesion molecules"/>
    <property type="evidence" value="ECO:0007669"/>
    <property type="project" value="InterPro"/>
</dbReference>
<dbReference type="PANTHER" id="PTHR24026:SF126">
    <property type="entry name" value="PROTOCADHERIN FAT 4"/>
    <property type="match status" value="1"/>
</dbReference>
<comment type="caution">
    <text evidence="7">The sequence shown here is derived from an EMBL/GenBank/DDBJ whole genome shotgun (WGS) entry which is preliminary data.</text>
</comment>
<feature type="transmembrane region" description="Helical" evidence="4">
    <location>
        <begin position="803"/>
        <end position="825"/>
    </location>
</feature>
<organism evidence="7 8">
    <name type="scientific">Plakobranchus ocellatus</name>
    <dbReference type="NCBI Taxonomy" id="259542"/>
    <lineage>
        <taxon>Eukaryota</taxon>
        <taxon>Metazoa</taxon>
        <taxon>Spiralia</taxon>
        <taxon>Lophotrochozoa</taxon>
        <taxon>Mollusca</taxon>
        <taxon>Gastropoda</taxon>
        <taxon>Heterobranchia</taxon>
        <taxon>Euthyneura</taxon>
        <taxon>Panpulmonata</taxon>
        <taxon>Sacoglossa</taxon>
        <taxon>Placobranchoidea</taxon>
        <taxon>Plakobranchidae</taxon>
        <taxon>Plakobranchus</taxon>
    </lineage>
</organism>
<dbReference type="PROSITE" id="PS51257">
    <property type="entry name" value="PROKAR_LIPOPROTEIN"/>
    <property type="match status" value="1"/>
</dbReference>
<sequence length="882" mass="93655">MGNIRYVLCFCSALYTVCVLVSACSDLGYSDYTIRSGDGDSSTDVQYVMLDNQYEVDCNCGEVSSWSIYAHNTGTISLQIWRPVGGSSYQLIGENVLTVSATGDSTFSISSTDRISVVFGDVVGWFASGTVLVDWDDVPGNGASGNNYITTNAAASSVGDTVSFSTTTRDKFAVYAQVSADSSPTFTNLPTTIATSRQAAGAGVGVFTVAATDSGANSTLTFSLLSASPAGSFALASSTGVVSSTSSSITPATYTLSIRVTDTCGNTQDEDLTIIVTNVAPVLYGLPIVVSISESAVDETLLHLINVTDSDGDTVTCSVGSSPSGPFIEKYADDGAGGVTQGVYLQSNPGLDYQTVNSYTITVTCDDGVDSATDFIYVYVILNNVPTISNLQNSTNIASDTPSNTVVFQVEYNDVEGDQTTFSLACSPSTPCPFVIYSTGKIFLSESLLGTSISAYEIDVTVSDAYTSSGTHRLTIYITDINTTPQLTNLPATIQVKEDTVIGTTVFTLSVYDDDGDSSHSFLTSFSPASGVGFFGLENNSRYLTLTSQLNYATQDASYNMSVEVSDSQVSSSPSWLLIEIVNVNKAPVLLQAQYQINSYEAVAGTVLPNPSYNVQDPDGDILTFAFDPSSNNTQGFAINRTTGLISLTLDYDRDNTDLGSSNRQWLVSISDPEGLSVTATLTVSILDTEDNVPRLSSTSYSGSVYTDATIGQVVVTATVTDADATSLNSAIEYSVSGTNLFNVDGFGNVIVFTSLTSYAETQHIFTLTVKNYGSSSSDAATVSVYIVQAPNSDSYFDKAENVAWVTTVTVVGFLLLLLLGYLVYQALQNYTPVPPTQVAPRDTKLPLSARSRPYSRSTVVTPSDIRAIESQWTAWDRHGWF</sequence>
<keyword evidence="2 4" id="KW-1133">Transmembrane helix</keyword>
<dbReference type="PANTHER" id="PTHR24026">
    <property type="entry name" value="FAT ATYPICAL CADHERIN-RELATED"/>
    <property type="match status" value="1"/>
</dbReference>
<accession>A0AAV3Y535</accession>
<feature type="domain" description="Cadherin" evidence="6">
    <location>
        <begin position="605"/>
        <end position="696"/>
    </location>
</feature>
<feature type="chain" id="PRO_5043506466" evidence="5">
    <location>
        <begin position="24"/>
        <end position="882"/>
    </location>
</feature>
<keyword evidence="1 4" id="KW-0812">Transmembrane</keyword>
<dbReference type="InterPro" id="IPR015919">
    <property type="entry name" value="Cadherin-like_sf"/>
</dbReference>
<dbReference type="PRINTS" id="PR00205">
    <property type="entry name" value="CADHERIN"/>
</dbReference>
<feature type="domain" description="Cadherin" evidence="6">
    <location>
        <begin position="697"/>
        <end position="797"/>
    </location>
</feature>
<evidence type="ECO:0000313" key="8">
    <source>
        <dbReference type="Proteomes" id="UP000735302"/>
    </source>
</evidence>
<keyword evidence="4" id="KW-0472">Membrane</keyword>
<dbReference type="GO" id="GO:0005509">
    <property type="term" value="F:calcium ion binding"/>
    <property type="evidence" value="ECO:0007669"/>
    <property type="project" value="UniProtKB-UniRule"/>
</dbReference>
<evidence type="ECO:0000256" key="1">
    <source>
        <dbReference type="ARBA" id="ARBA00022692"/>
    </source>
</evidence>
<dbReference type="InterPro" id="IPR002126">
    <property type="entry name" value="Cadherin-like_dom"/>
</dbReference>
<evidence type="ECO:0000259" key="6">
    <source>
        <dbReference type="PROSITE" id="PS50268"/>
    </source>
</evidence>
<evidence type="ECO:0000256" key="4">
    <source>
        <dbReference type="SAM" id="Phobius"/>
    </source>
</evidence>
<dbReference type="CDD" id="cd11304">
    <property type="entry name" value="Cadherin_repeat"/>
    <property type="match status" value="3"/>
</dbReference>
<gene>
    <name evidence="7" type="ORF">PoB_000435700</name>
</gene>
<dbReference type="PROSITE" id="PS50268">
    <property type="entry name" value="CADHERIN_2"/>
    <property type="match status" value="5"/>
</dbReference>
<keyword evidence="8" id="KW-1185">Reference proteome</keyword>